<reference evidence="1 2" key="1">
    <citation type="submission" date="2018-08" db="EMBL/GenBank/DDBJ databases">
        <title>A genome reference for cultivated species of the human gut microbiota.</title>
        <authorList>
            <person name="Zou Y."/>
            <person name="Xue W."/>
            <person name="Luo G."/>
        </authorList>
    </citation>
    <scope>NUCLEOTIDE SEQUENCE [LARGE SCALE GENOMIC DNA]</scope>
    <source>
        <strain evidence="1 2">AF45-17</strain>
    </source>
</reference>
<comment type="caution">
    <text evidence="1">The sequence shown here is derived from an EMBL/GenBank/DDBJ whole genome shotgun (WGS) entry which is preliminary data.</text>
</comment>
<dbReference type="Gene3D" id="3.30.420.40">
    <property type="match status" value="1"/>
</dbReference>
<dbReference type="EMBL" id="QVEP01000009">
    <property type="protein sequence ID" value="RGB80705.1"/>
    <property type="molecule type" value="Genomic_DNA"/>
</dbReference>
<accession>A0A3E2TQ30</accession>
<dbReference type="Proteomes" id="UP000260773">
    <property type="component" value="Unassembled WGS sequence"/>
</dbReference>
<organism evidence="1 2">
    <name type="scientific">Coprococcus catus</name>
    <dbReference type="NCBI Taxonomy" id="116085"/>
    <lineage>
        <taxon>Bacteria</taxon>
        <taxon>Bacillati</taxon>
        <taxon>Bacillota</taxon>
        <taxon>Clostridia</taxon>
        <taxon>Lachnospirales</taxon>
        <taxon>Lachnospiraceae</taxon>
        <taxon>Coprococcus</taxon>
    </lineage>
</organism>
<sequence length="170" mass="18861">MVGYDLCADYSQISYYNTEKEEPDSVNFDGQNEIPTVLCRLFSNGEWLAGQQALKAAEAGNGVLVRDFIVRIADDPMVDVAGERMEKAGLIGIFFQKTLKALETVCEGAEVGFITITMEDVDLATADALKRAAASMGIGAQLLALESHRLSYEYYALSQRRELWTMMWLV</sequence>
<name>A0A3E2TQ30_9FIRM</name>
<protein>
    <submittedName>
        <fullName evidence="1">Uncharacterized protein</fullName>
    </submittedName>
</protein>
<gene>
    <name evidence="1" type="ORF">DW070_05300</name>
</gene>
<dbReference type="AlphaFoldDB" id="A0A3E2TQ30"/>
<evidence type="ECO:0000313" key="2">
    <source>
        <dbReference type="Proteomes" id="UP000260773"/>
    </source>
</evidence>
<proteinExistence type="predicted"/>
<evidence type="ECO:0000313" key="1">
    <source>
        <dbReference type="EMBL" id="RGB80705.1"/>
    </source>
</evidence>